<evidence type="ECO:0000313" key="1">
    <source>
        <dbReference type="EMBL" id="AAC28315.1"/>
    </source>
</evidence>
<keyword evidence="1" id="KW-0614">Plasmid</keyword>
<proteinExistence type="predicted"/>
<dbReference type="GO" id="GO:0009289">
    <property type="term" value="C:pilus"/>
    <property type="evidence" value="ECO:0007669"/>
    <property type="project" value="InterPro"/>
</dbReference>
<geneLocation type="plasmid" evidence="1">
    <name>undesignated</name>
</geneLocation>
<dbReference type="Gene3D" id="2.60.40.1090">
    <property type="entry name" value="Fimbrial-type adhesion domain"/>
    <property type="match status" value="1"/>
</dbReference>
<protein>
    <submittedName>
        <fullName evidence="1">AF/R1 pilin major subunit</fullName>
    </submittedName>
</protein>
<gene>
    <name evidence="1" type="primary">afrA</name>
</gene>
<dbReference type="AlphaFoldDB" id="Q07685"/>
<reference evidence="1" key="2">
    <citation type="submission" date="1998-02" db="EMBL/GenBank/DDBJ databases">
        <title>Characterization of the Escherichia coli AF/R1 pilus operon: novel genes necessary for transcriptional regulation and pilus mediated adherence.</title>
        <authorList>
            <person name="Cantey J.R."/>
            <person name="Moseley S.L."/>
        </authorList>
    </citation>
    <scope>NUCLEOTIDE SEQUENCE</scope>
    <source>
        <strain evidence="1">RDEC-1</strain>
        <plasmid evidence="1">undesignated</plasmid>
    </source>
</reference>
<dbReference type="InterPro" id="IPR008966">
    <property type="entry name" value="Adhesion_dom_sf"/>
</dbReference>
<name>Q07685_ECOLX</name>
<organism evidence="1">
    <name type="scientific">Escherichia coli</name>
    <dbReference type="NCBI Taxonomy" id="562"/>
    <lineage>
        <taxon>Bacteria</taxon>
        <taxon>Pseudomonadati</taxon>
        <taxon>Pseudomonadota</taxon>
        <taxon>Gammaproteobacteria</taxon>
        <taxon>Enterobacterales</taxon>
        <taxon>Enterobacteriaceae</taxon>
        <taxon>Escherichia</taxon>
    </lineage>
</organism>
<accession>Q07685</accession>
<reference evidence="1" key="1">
    <citation type="journal article" date="1990" name="Infect. Immun.">
        <title>Cloning of the genes for AF/R1 pili from rabbit enteroadherent Escherichia coli RDEC-1 and DNA sequence of the major structural subunit.</title>
        <authorList>
            <person name="Wolf M.K."/>
            <person name="Boedeker E.C."/>
        </authorList>
    </citation>
    <scope>NUCLEOTIDE SEQUENCE</scope>
    <source>
        <strain evidence="1">RDEC-1</strain>
        <plasmid evidence="1">undesignated</plasmid>
    </source>
</reference>
<dbReference type="SUPFAM" id="SSF49401">
    <property type="entry name" value="Bacterial adhesins"/>
    <property type="match status" value="1"/>
</dbReference>
<dbReference type="RefSeq" id="WP_000951236.1">
    <property type="nucleotide sequence ID" value="NZ_JBLRCI010000047.1"/>
</dbReference>
<dbReference type="EMBL" id="AF050217">
    <property type="protein sequence ID" value="AAC28315.1"/>
    <property type="molecule type" value="Genomic_DNA"/>
</dbReference>
<sequence>MAHSFYVNFGKKNIWRMSEMKKTFIASAIAITINTGSAIAAQGDVQFFGTVTAKTCDLVVEHEGAVVNMIQLGSVTNGGTNAGTDIGANKSFTLKPASGVTCNTITTAKMAWSSPAMTVNGIGNLSGKAIDAHVKLVAINSTGKVQTDTNADKEIKAGQNTVDYSITGSGLTDEGFKFKAQLIGGTIPGDFDSAAAYSVAYN</sequence>
<dbReference type="InterPro" id="IPR036937">
    <property type="entry name" value="Adhesion_dom_fimbrial_sf"/>
</dbReference>
<dbReference type="GO" id="GO:0007155">
    <property type="term" value="P:cell adhesion"/>
    <property type="evidence" value="ECO:0007669"/>
    <property type="project" value="InterPro"/>
</dbReference>